<dbReference type="InterPro" id="IPR008145">
    <property type="entry name" value="GK/Ca_channel_bsu"/>
</dbReference>
<proteinExistence type="inferred from homology"/>
<dbReference type="RefSeq" id="WP_004527702.1">
    <property type="nucleotide sequence ID" value="NZ_CM000832.1"/>
</dbReference>
<name>A0A0E1WA85_BURPE</name>
<dbReference type="GO" id="GO:0006015">
    <property type="term" value="P:5-phosphoribose 1-diphosphate biosynthetic process"/>
    <property type="evidence" value="ECO:0007669"/>
    <property type="project" value="UniProtKB-UniRule"/>
</dbReference>
<keyword evidence="5 6" id="KW-0067">ATP-binding</keyword>
<dbReference type="NCBIfam" id="TIGR02322">
    <property type="entry name" value="phosphon_PhnN"/>
    <property type="match status" value="1"/>
</dbReference>
<evidence type="ECO:0000256" key="3">
    <source>
        <dbReference type="ARBA" id="ARBA00022679"/>
    </source>
</evidence>
<dbReference type="InterPro" id="IPR012699">
    <property type="entry name" value="PhnN"/>
</dbReference>
<dbReference type="GO" id="GO:0005524">
    <property type="term" value="F:ATP binding"/>
    <property type="evidence" value="ECO:0007669"/>
    <property type="project" value="UniProtKB-KW"/>
</dbReference>
<dbReference type="EC" id="2.7.4.23" evidence="6"/>
<evidence type="ECO:0000256" key="6">
    <source>
        <dbReference type="HAMAP-Rule" id="MF_00836"/>
    </source>
</evidence>
<dbReference type="Pfam" id="PF13238">
    <property type="entry name" value="AAA_18"/>
    <property type="match status" value="1"/>
</dbReference>
<comment type="pathway">
    <text evidence="2 6">Metabolic intermediate biosynthesis; 5-phospho-alpha-D-ribose 1-diphosphate biosynthesis; 5-phospho-alpha-D-ribose 1-diphosphate from D-ribose 5-phosphate (route II): step 3/3.</text>
</comment>
<evidence type="ECO:0000256" key="4">
    <source>
        <dbReference type="ARBA" id="ARBA00022741"/>
    </source>
</evidence>
<evidence type="ECO:0000256" key="2">
    <source>
        <dbReference type="ARBA" id="ARBA00005069"/>
    </source>
</evidence>
<keyword evidence="4 6" id="KW-0547">Nucleotide-binding</keyword>
<feature type="binding site" evidence="6">
    <location>
        <begin position="11"/>
        <end position="18"/>
    </location>
    <ligand>
        <name>ATP</name>
        <dbReference type="ChEBI" id="CHEBI:30616"/>
    </ligand>
</feature>
<dbReference type="HAMAP" id="MF_00836">
    <property type="entry name" value="PhnN"/>
    <property type="match status" value="1"/>
</dbReference>
<dbReference type="Proteomes" id="UP000001812">
    <property type="component" value="Chromosome I"/>
</dbReference>
<comment type="function">
    <text evidence="6">Catalyzes the phosphorylation of ribose 1,5-bisphosphate to 5-phospho-D-ribosyl alpha-1-diphosphate (PRPP).</text>
</comment>
<accession>A0A0E1WA85</accession>
<dbReference type="SMART" id="SM00072">
    <property type="entry name" value="GuKc"/>
    <property type="match status" value="1"/>
</dbReference>
<dbReference type="AlphaFoldDB" id="A0A0E1WA85"/>
<dbReference type="GeneID" id="93061450"/>
<dbReference type="SMR" id="A0A0E1WA85"/>
<dbReference type="InterPro" id="IPR027417">
    <property type="entry name" value="P-loop_NTPase"/>
</dbReference>
<evidence type="ECO:0000313" key="8">
    <source>
        <dbReference type="EMBL" id="EET10165.1"/>
    </source>
</evidence>
<keyword evidence="3 6" id="KW-0808">Transferase</keyword>
<dbReference type="NCBIfam" id="NF007485">
    <property type="entry name" value="PRK10078.1"/>
    <property type="match status" value="1"/>
</dbReference>
<feature type="domain" description="Guanylate kinase/L-type calcium channel beta subunit" evidence="7">
    <location>
        <begin position="3"/>
        <end position="182"/>
    </location>
</feature>
<keyword evidence="8" id="KW-0418">Kinase</keyword>
<evidence type="ECO:0000256" key="5">
    <source>
        <dbReference type="ARBA" id="ARBA00022840"/>
    </source>
</evidence>
<evidence type="ECO:0000259" key="7">
    <source>
        <dbReference type="SMART" id="SM00072"/>
    </source>
</evidence>
<dbReference type="HOGENOM" id="CLU_102477_0_0_4"/>
<organism evidence="8">
    <name type="scientific">Burkholderia pseudomallei 1710a</name>
    <dbReference type="NCBI Taxonomy" id="320371"/>
    <lineage>
        <taxon>Bacteria</taxon>
        <taxon>Pseudomonadati</taxon>
        <taxon>Pseudomonadota</taxon>
        <taxon>Betaproteobacteria</taxon>
        <taxon>Burkholderiales</taxon>
        <taxon>Burkholderiaceae</taxon>
        <taxon>Burkholderia</taxon>
        <taxon>pseudomallei group</taxon>
    </lineage>
</organism>
<reference evidence="8" key="1">
    <citation type="submission" date="2009-05" db="EMBL/GenBank/DDBJ databases">
        <authorList>
            <person name="Harkins D.M."/>
            <person name="DeShazer D."/>
            <person name="Woods D.E."/>
            <person name="Brinkac L.M."/>
            <person name="Brown K.A."/>
            <person name="Hung G.C."/>
            <person name="Tuanyok A."/>
            <person name="Zhang B."/>
            <person name="Nierman W.C."/>
        </authorList>
    </citation>
    <scope>NUCLEOTIDE SEQUENCE [LARGE SCALE GENOMIC DNA]</scope>
    <source>
        <strain evidence="8">1710a</strain>
    </source>
</reference>
<sequence>MSAERLVYVMGPSGAGKDSLLAYARKHVREPRIAFAHRYITRKSDGHENHVELTRDEFAARAQLGFFALEWSSHGFRYGVGVEIDAWLAAGSVVVVSGSRAHLPAALERYPQMCVVHIDAAPHVLAERLATRGRETADEIRARLARSVRWAVPDGVALTAIDNSGTLDDAGRVLVALLEGLARS</sequence>
<dbReference type="SUPFAM" id="SSF52540">
    <property type="entry name" value="P-loop containing nucleoside triphosphate hydrolases"/>
    <property type="match status" value="1"/>
</dbReference>
<dbReference type="GO" id="GO:0019634">
    <property type="term" value="P:organic phosphonate metabolic process"/>
    <property type="evidence" value="ECO:0007669"/>
    <property type="project" value="UniProtKB-UniRule"/>
</dbReference>
<protein>
    <recommendedName>
        <fullName evidence="6">Ribose 1,5-bisphosphate phosphokinase PhnN</fullName>
        <ecNumber evidence="6">2.7.4.23</ecNumber>
    </recommendedName>
    <alternativeName>
        <fullName evidence="6">Ribose 1,5-bisphosphokinase</fullName>
    </alternativeName>
</protein>
<comment type="similarity">
    <text evidence="6">Belongs to the ribose 1,5-bisphosphokinase family.</text>
</comment>
<dbReference type="UniPathway" id="UPA00087">
    <property type="reaction ID" value="UER00175"/>
</dbReference>
<dbReference type="EMBL" id="CM000832">
    <property type="protein sequence ID" value="EET10165.1"/>
    <property type="molecule type" value="Genomic_DNA"/>
</dbReference>
<gene>
    <name evidence="6 8" type="primary">phnN</name>
    <name evidence="8" type="ORF">BURPS1710A_3845</name>
</gene>
<evidence type="ECO:0000256" key="1">
    <source>
        <dbReference type="ARBA" id="ARBA00000373"/>
    </source>
</evidence>
<dbReference type="Gene3D" id="3.40.50.300">
    <property type="entry name" value="P-loop containing nucleotide triphosphate hydrolases"/>
    <property type="match status" value="1"/>
</dbReference>
<comment type="catalytic activity">
    <reaction evidence="1 6">
        <text>alpha-D-ribose 1,5-bisphosphate + ATP = 5-phospho-alpha-D-ribose 1-diphosphate + ADP</text>
        <dbReference type="Rhea" id="RHEA:20109"/>
        <dbReference type="ChEBI" id="CHEBI:30616"/>
        <dbReference type="ChEBI" id="CHEBI:58017"/>
        <dbReference type="ChEBI" id="CHEBI:68688"/>
        <dbReference type="ChEBI" id="CHEBI:456216"/>
        <dbReference type="EC" id="2.7.4.23"/>
    </reaction>
</comment>
<dbReference type="GO" id="GO:0033863">
    <property type="term" value="F:ribose 1,5-bisphosphate phosphokinase activity"/>
    <property type="evidence" value="ECO:0007669"/>
    <property type="project" value="UniProtKB-UniRule"/>
</dbReference>